<evidence type="ECO:0000259" key="2">
    <source>
        <dbReference type="PROSITE" id="PS50181"/>
    </source>
</evidence>
<feature type="domain" description="F-box" evidence="2">
    <location>
        <begin position="863"/>
        <end position="911"/>
    </location>
</feature>
<comment type="caution">
    <text evidence="3">The sequence shown here is derived from an EMBL/GenBank/DDBJ whole genome shotgun (WGS) entry which is preliminary data.</text>
</comment>
<evidence type="ECO:0000313" key="4">
    <source>
        <dbReference type="Proteomes" id="UP001175226"/>
    </source>
</evidence>
<dbReference type="EMBL" id="JAUEPT010000068">
    <property type="protein sequence ID" value="KAK0434844.1"/>
    <property type="molecule type" value="Genomic_DNA"/>
</dbReference>
<sequence>MPYLSFDQLLAPPLQDKNASGPETSSDFADSSPQSVRENVSLNNTTTLQKLYQYGPGATVHYPETSDHSDHPIGHLFTMSSTSDIYSPTKDFSYSLGAPRGSRKPVYVSLLTNMSDNLVPCEKVLATCQGLKICPFVQNIGSNSHTHASSKALHEQLVHDRSLLAEPTPEHIYFQKTLSLWVAIRDGGCPYPPQEVTIYSPSETTLNKERDRTPTKARRGQHIKPKCQGRIVIKESSLGYLYIACEHYHSLKSRKHFVNRTVTDGPYNAEYLFALITNNVASIRYWELHAQQQGYGPLMPCNHIQNNSQASISILAHSHRSSVNQTMYMTEMVRQTCEAKFSTYIPLPGYRDQCSKVLVVCHSPHRHPIPLPSTTPEPIKQSLRAMLLTLGQDLPDMTPRRLLRHPLFRAYLTTQLPNIPQPMATDLHPSLANLDHLDALINIAIKQEYPEGTGWDGVKALFTSQCNNVAQQEWYIRCVEELPWEDLDDPDPRPLGDQDTTFRLVVCMTPPRSEALLHAEYVESDISFKWVAGFKEFELVGFDRVSNTSIVYCRALLNSQSAKAHKYLFDKIRQIAHDNTQAWLQYRHLHSPSLREHRGILLWGVDQDGAQAKGLGLHLQDIARQEIPAYQHDLHEPTRHLHDLTEYEHLHRLLRLCKKCEVWHVFDILILTMPFDEFSNQGERPDKKLCHLDWIADKIRSKFAFEAMCWEKSKIPLEIWKAGNASTNLAEGLHADVNREGIQCSAVGGICHGYHFDIMRFKAQQVHRNFGLARTKTLEQADLEILQQNEKLHSAYEGYQAAMQSVAQSPHDQNRTKKLRLTNAALEKVYKKSAQMAKARSRGSGQVTIWLPDIRVYPQILALTGLPDLPNELLLAIGSDLDHDDLASFASVSRRLNEVAVSSHLDTMRRVFSDSPGSLSDGVTLQNLSAIEPTDDKKCQPCQPFSSLRVLRMSIASIHPTRQMRHFTLRFSSQFSREFAEVTRYLDTTSHDPGLRIDFRWISFEPQGHQAPGDVLQSFLTFCTELSRVKCRALTLSYKRDIFEKLLEISTDPFNPPPLTTLYGAAIPPQAEKMIHWVLSLPRLTHFTCMYLCGDVGIKVDTVSFLLRHHTLESISLGASSLNALDRQDVAHILYKQTLPNLCSLAAGIEVLDILLASPSSYPSMTDICVLGPILSPEHLPQLLGTPNERHRLLSSVLLLIASLPVVRTLKLPFLSHFNCAVWNTFQVPDSWGLKHRPESLLTNIQRVRFPAVRNVQINDPYFLENIGMSGKGSLWADKLLQCSPQPDSSRDQSGGAVGA</sequence>
<dbReference type="CDD" id="cd09917">
    <property type="entry name" value="F-box_SF"/>
    <property type="match status" value="1"/>
</dbReference>
<proteinExistence type="predicted"/>
<dbReference type="InterPro" id="IPR036047">
    <property type="entry name" value="F-box-like_dom_sf"/>
</dbReference>
<dbReference type="SUPFAM" id="SSF81383">
    <property type="entry name" value="F-box domain"/>
    <property type="match status" value="1"/>
</dbReference>
<accession>A0AA39J4U1</accession>
<reference evidence="3" key="1">
    <citation type="submission" date="2023-06" db="EMBL/GenBank/DDBJ databases">
        <authorList>
            <consortium name="Lawrence Berkeley National Laboratory"/>
            <person name="Ahrendt S."/>
            <person name="Sahu N."/>
            <person name="Indic B."/>
            <person name="Wong-Bajracharya J."/>
            <person name="Merenyi Z."/>
            <person name="Ke H.-M."/>
            <person name="Monk M."/>
            <person name="Kocsube S."/>
            <person name="Drula E."/>
            <person name="Lipzen A."/>
            <person name="Balint B."/>
            <person name="Henrissat B."/>
            <person name="Andreopoulos B."/>
            <person name="Martin F.M."/>
            <person name="Harder C.B."/>
            <person name="Rigling D."/>
            <person name="Ford K.L."/>
            <person name="Foster G.D."/>
            <person name="Pangilinan J."/>
            <person name="Papanicolaou A."/>
            <person name="Barry K."/>
            <person name="LaButti K."/>
            <person name="Viragh M."/>
            <person name="Koriabine M."/>
            <person name="Yan M."/>
            <person name="Riley R."/>
            <person name="Champramary S."/>
            <person name="Plett K.L."/>
            <person name="Tsai I.J."/>
            <person name="Slot J."/>
            <person name="Sipos G."/>
            <person name="Plett J."/>
            <person name="Nagy L.G."/>
            <person name="Grigoriev I.V."/>
        </authorList>
    </citation>
    <scope>NUCLEOTIDE SEQUENCE</scope>
    <source>
        <strain evidence="3">FPL87.14</strain>
    </source>
</reference>
<dbReference type="Pfam" id="PF12937">
    <property type="entry name" value="F-box-like"/>
    <property type="match status" value="1"/>
</dbReference>
<name>A0AA39J4U1_9AGAR</name>
<evidence type="ECO:0000313" key="3">
    <source>
        <dbReference type="EMBL" id="KAK0434844.1"/>
    </source>
</evidence>
<feature type="region of interest" description="Disordered" evidence="1">
    <location>
        <begin position="12"/>
        <end position="36"/>
    </location>
</feature>
<protein>
    <recommendedName>
        <fullName evidence="2">F-box domain-containing protein</fullName>
    </recommendedName>
</protein>
<organism evidence="3 4">
    <name type="scientific">Armillaria borealis</name>
    <dbReference type="NCBI Taxonomy" id="47425"/>
    <lineage>
        <taxon>Eukaryota</taxon>
        <taxon>Fungi</taxon>
        <taxon>Dikarya</taxon>
        <taxon>Basidiomycota</taxon>
        <taxon>Agaricomycotina</taxon>
        <taxon>Agaricomycetes</taxon>
        <taxon>Agaricomycetidae</taxon>
        <taxon>Agaricales</taxon>
        <taxon>Marasmiineae</taxon>
        <taxon>Physalacriaceae</taxon>
        <taxon>Armillaria</taxon>
    </lineage>
</organism>
<dbReference type="PROSITE" id="PS50181">
    <property type="entry name" value="FBOX"/>
    <property type="match status" value="1"/>
</dbReference>
<dbReference type="Proteomes" id="UP001175226">
    <property type="component" value="Unassembled WGS sequence"/>
</dbReference>
<feature type="compositionally biased region" description="Polar residues" evidence="1">
    <location>
        <begin position="17"/>
        <end position="36"/>
    </location>
</feature>
<keyword evidence="4" id="KW-1185">Reference proteome</keyword>
<dbReference type="InterPro" id="IPR001810">
    <property type="entry name" value="F-box_dom"/>
</dbReference>
<gene>
    <name evidence="3" type="ORF">EV421DRAFT_1909145</name>
</gene>
<evidence type="ECO:0000256" key="1">
    <source>
        <dbReference type="SAM" id="MobiDB-lite"/>
    </source>
</evidence>